<dbReference type="AlphaFoldDB" id="Q8LR35"/>
<name>Q8LR35_ORYSJ</name>
<sequence length="204" mass="22552">MVNFCARRQREIERPPPSVSAYPLCPPPPGDRAPITADLRLSPSDPAPLPPASAPSARRYRRARARLLQLASLTSWLEPVDEPSRARFLSSARYPNEPSRAEPARYPPLEMGSLTCELRMLIRLLLNLELKGVEDMNHKEEVILVIVMVAVGLLLVACLVLNFNWKYCCKDGKNKHSKAIGTHGDGHISISSTDGSVRNAPNLV</sequence>
<evidence type="ECO:0000256" key="2">
    <source>
        <dbReference type="SAM" id="Phobius"/>
    </source>
</evidence>
<reference evidence="3" key="1">
    <citation type="journal article" date="2002" name="Nature">
        <title>The genome sequence and structure of rice chromosome 1.</title>
        <authorList>
            <person name="Sasaki T."/>
            <person name="Matsumoto T."/>
            <person name="Yamamoto K."/>
            <person name="Sakata K."/>
            <person name="Baba T."/>
            <person name="Katayose Y."/>
            <person name="Wu J."/>
            <person name="Niimura Y."/>
            <person name="Cheng Z."/>
            <person name="Nagamura Y."/>
            <person name="Antonio B.A."/>
            <person name="Kanamori H."/>
            <person name="Hosokawa S."/>
            <person name="Masukawa M."/>
            <person name="Arikawa K."/>
            <person name="Chiden Y."/>
            <person name="Hayashi M."/>
            <person name="Okamoto M."/>
            <person name="Ando T."/>
            <person name="Aoki H."/>
            <person name="Arita K."/>
            <person name="Hamada M."/>
            <person name="Harada C."/>
            <person name="Hijishita S."/>
            <person name="Honda M."/>
            <person name="Ichikawa Y."/>
            <person name="Idonuma A."/>
            <person name="Iijima M."/>
            <person name="Ikeda M."/>
            <person name="Ikeno M."/>
            <person name="Itoh S."/>
            <person name="Itoh T."/>
            <person name="Itoh Y."/>
            <person name="Itoh Y."/>
            <person name="Iwabuchi A."/>
            <person name="Kamiya K."/>
            <person name="Karasawa W."/>
            <person name="Katagiri S."/>
            <person name="Kikuta A."/>
            <person name="Kobayashi N."/>
            <person name="Kono I."/>
            <person name="Machita K."/>
            <person name="Maehara T."/>
            <person name="Mizuno H."/>
            <person name="Mizubayashi T."/>
            <person name="Mukai Y."/>
            <person name="Nagasaki H."/>
            <person name="Nakashima M."/>
            <person name="Nakama Y."/>
            <person name="Nakamichi Y."/>
            <person name="Nakamura M."/>
            <person name="Namiki N."/>
            <person name="Negishi M."/>
            <person name="Ohta I."/>
            <person name="Ono N."/>
            <person name="Saji S."/>
            <person name="Sakai K."/>
            <person name="Shibata M."/>
            <person name="Shimokawa T."/>
            <person name="Shomura A."/>
            <person name="Song J."/>
            <person name="Takazaki Y."/>
            <person name="Terasawa K."/>
            <person name="Tsuji K."/>
            <person name="Waki K."/>
            <person name="Yamagata H."/>
            <person name="Yamane H."/>
            <person name="Yoshiki S."/>
            <person name="Yoshihara R."/>
            <person name="Yukawa K."/>
            <person name="Zhong H."/>
            <person name="Iwama H."/>
            <person name="Endo T."/>
            <person name="Ito H."/>
            <person name="Hahn J.H."/>
            <person name="Kim H.I."/>
            <person name="Eun M.Y."/>
            <person name="Yano M."/>
            <person name="Jiang J."/>
            <person name="Gojobori T."/>
        </authorList>
    </citation>
    <scope>NUCLEOTIDE SEQUENCE [LARGE SCALE GENOMIC DNA]</scope>
</reference>
<keyword evidence="2" id="KW-1133">Transmembrane helix</keyword>
<keyword evidence="2" id="KW-0472">Membrane</keyword>
<protein>
    <submittedName>
        <fullName evidence="3">Uncharacterized protein</fullName>
    </submittedName>
</protein>
<feature type="region of interest" description="Disordered" evidence="1">
    <location>
        <begin position="1"/>
        <end position="57"/>
    </location>
</feature>
<proteinExistence type="predicted"/>
<dbReference type="EMBL" id="AP003284">
    <property type="protein sequence ID" value="BAB91738.1"/>
    <property type="molecule type" value="Genomic_DNA"/>
</dbReference>
<evidence type="ECO:0000256" key="1">
    <source>
        <dbReference type="SAM" id="MobiDB-lite"/>
    </source>
</evidence>
<keyword evidence="2" id="KW-0812">Transmembrane</keyword>
<gene>
    <name evidence="3" type="primary">P0671D01.24</name>
</gene>
<accession>Q8LR35</accession>
<feature type="transmembrane region" description="Helical" evidence="2">
    <location>
        <begin position="142"/>
        <end position="165"/>
    </location>
</feature>
<evidence type="ECO:0000313" key="3">
    <source>
        <dbReference type="EMBL" id="BAB91738.1"/>
    </source>
</evidence>
<dbReference type="Proteomes" id="UP000817658">
    <property type="component" value="Chromosome 1"/>
</dbReference>
<organism evidence="3">
    <name type="scientific">Oryza sativa subsp. japonica</name>
    <name type="common">Rice</name>
    <dbReference type="NCBI Taxonomy" id="39947"/>
    <lineage>
        <taxon>Eukaryota</taxon>
        <taxon>Viridiplantae</taxon>
        <taxon>Streptophyta</taxon>
        <taxon>Embryophyta</taxon>
        <taxon>Tracheophyta</taxon>
        <taxon>Spermatophyta</taxon>
        <taxon>Magnoliopsida</taxon>
        <taxon>Liliopsida</taxon>
        <taxon>Poales</taxon>
        <taxon>Poaceae</taxon>
        <taxon>BOP clade</taxon>
        <taxon>Oryzoideae</taxon>
        <taxon>Oryzeae</taxon>
        <taxon>Oryzinae</taxon>
        <taxon>Oryza</taxon>
        <taxon>Oryza sativa</taxon>
    </lineage>
</organism>